<dbReference type="CDD" id="cd07826">
    <property type="entry name" value="SRPBCC_CalC_Aha1-like_9"/>
    <property type="match status" value="1"/>
</dbReference>
<accession>A0A7Y4IJG4</accession>
<organism evidence="3 4">
    <name type="scientific">Myxococcus xanthus</name>
    <dbReference type="NCBI Taxonomy" id="34"/>
    <lineage>
        <taxon>Bacteria</taxon>
        <taxon>Pseudomonadati</taxon>
        <taxon>Myxococcota</taxon>
        <taxon>Myxococcia</taxon>
        <taxon>Myxococcales</taxon>
        <taxon>Cystobacterineae</taxon>
        <taxon>Myxococcaceae</taxon>
        <taxon>Myxococcus</taxon>
    </lineage>
</organism>
<dbReference type="Pfam" id="PF08327">
    <property type="entry name" value="AHSA1"/>
    <property type="match status" value="1"/>
</dbReference>
<dbReference type="InterPro" id="IPR023393">
    <property type="entry name" value="START-like_dom_sf"/>
</dbReference>
<dbReference type="InterPro" id="IPR013538">
    <property type="entry name" value="ASHA1/2-like_C"/>
</dbReference>
<proteinExistence type="inferred from homology"/>
<dbReference type="SUPFAM" id="SSF55961">
    <property type="entry name" value="Bet v1-like"/>
    <property type="match status" value="1"/>
</dbReference>
<evidence type="ECO:0000313" key="4">
    <source>
        <dbReference type="Proteomes" id="UP000533080"/>
    </source>
</evidence>
<gene>
    <name evidence="3" type="ORF">HNV28_15465</name>
</gene>
<dbReference type="Gene3D" id="3.30.530.20">
    <property type="match status" value="1"/>
</dbReference>
<reference evidence="3 4" key="1">
    <citation type="submission" date="2020-05" db="EMBL/GenBank/DDBJ databases">
        <authorList>
            <person name="Whitworth D."/>
        </authorList>
    </citation>
    <scope>NUCLEOTIDE SEQUENCE [LARGE SCALE GENOMIC DNA]</scope>
    <source>
        <strain evidence="3 4">AM005</strain>
    </source>
</reference>
<dbReference type="AlphaFoldDB" id="A0A7Y4IJG4"/>
<dbReference type="Proteomes" id="UP000533080">
    <property type="component" value="Unassembled WGS sequence"/>
</dbReference>
<evidence type="ECO:0000259" key="2">
    <source>
        <dbReference type="Pfam" id="PF08327"/>
    </source>
</evidence>
<comment type="similarity">
    <text evidence="1">Belongs to the AHA1 family.</text>
</comment>
<dbReference type="EMBL" id="JABFNT010000043">
    <property type="protein sequence ID" value="NOJ79720.1"/>
    <property type="molecule type" value="Genomic_DNA"/>
</dbReference>
<sequence>MLARRRDEVMSLTSVELESDRTIVISRKFNAPARIVFDAWTRADLVKRWWAPKALGVTMASCEADVRVGGGYRYVLRNPDGGEVAFSGQYAEITPPSRLVYTQVFEPMADAGSVTITVTFDERDGKTHMVSRELYPSKEVREAVLASGMEHGLRETMEQLDALVSSPGLD</sequence>
<name>A0A7Y4IJG4_MYXXA</name>
<feature type="domain" description="Activator of Hsp90 ATPase homologue 1/2-like C-terminal" evidence="2">
    <location>
        <begin position="30"/>
        <end position="164"/>
    </location>
</feature>
<evidence type="ECO:0000313" key="3">
    <source>
        <dbReference type="EMBL" id="NOJ79720.1"/>
    </source>
</evidence>
<evidence type="ECO:0000256" key="1">
    <source>
        <dbReference type="ARBA" id="ARBA00006817"/>
    </source>
</evidence>
<comment type="caution">
    <text evidence="3">The sequence shown here is derived from an EMBL/GenBank/DDBJ whole genome shotgun (WGS) entry which is preliminary data.</text>
</comment>
<protein>
    <submittedName>
        <fullName evidence="3">SRPBCC family protein</fullName>
    </submittedName>
</protein>